<gene>
    <name evidence="1" type="ORF">FB567DRAFT_272228</name>
</gene>
<organism evidence="1 2">
    <name type="scientific">Paraphoma chrysanthemicola</name>
    <dbReference type="NCBI Taxonomy" id="798071"/>
    <lineage>
        <taxon>Eukaryota</taxon>
        <taxon>Fungi</taxon>
        <taxon>Dikarya</taxon>
        <taxon>Ascomycota</taxon>
        <taxon>Pezizomycotina</taxon>
        <taxon>Dothideomycetes</taxon>
        <taxon>Pleosporomycetidae</taxon>
        <taxon>Pleosporales</taxon>
        <taxon>Pleosporineae</taxon>
        <taxon>Phaeosphaeriaceae</taxon>
        <taxon>Paraphoma</taxon>
    </lineage>
</organism>
<protein>
    <submittedName>
        <fullName evidence="1">Uncharacterized protein</fullName>
    </submittedName>
</protein>
<dbReference type="AlphaFoldDB" id="A0A8K0RCF3"/>
<evidence type="ECO:0000313" key="2">
    <source>
        <dbReference type="Proteomes" id="UP000813461"/>
    </source>
</evidence>
<dbReference type="Proteomes" id="UP000813461">
    <property type="component" value="Unassembled WGS sequence"/>
</dbReference>
<dbReference type="EMBL" id="JAGMVJ010000004">
    <property type="protein sequence ID" value="KAH7091332.1"/>
    <property type="molecule type" value="Genomic_DNA"/>
</dbReference>
<sequence>MPIVTVAHISTPRCLLAKLLAPSPVVSHALTTPPPYGASHRRYHATFHLFRNAIRRLKAVGKLLAVLIARVVGQHLLARGALERLEACFALDGLCCGVLHHTHYVSHTTSHTTNMNVARRKERLRTAFS</sequence>
<comment type="caution">
    <text evidence="1">The sequence shown here is derived from an EMBL/GenBank/DDBJ whole genome shotgun (WGS) entry which is preliminary data.</text>
</comment>
<reference evidence="1" key="1">
    <citation type="journal article" date="2021" name="Nat. Commun.">
        <title>Genetic determinants of endophytism in the Arabidopsis root mycobiome.</title>
        <authorList>
            <person name="Mesny F."/>
            <person name="Miyauchi S."/>
            <person name="Thiergart T."/>
            <person name="Pickel B."/>
            <person name="Atanasova L."/>
            <person name="Karlsson M."/>
            <person name="Huettel B."/>
            <person name="Barry K.W."/>
            <person name="Haridas S."/>
            <person name="Chen C."/>
            <person name="Bauer D."/>
            <person name="Andreopoulos W."/>
            <person name="Pangilinan J."/>
            <person name="LaButti K."/>
            <person name="Riley R."/>
            <person name="Lipzen A."/>
            <person name="Clum A."/>
            <person name="Drula E."/>
            <person name="Henrissat B."/>
            <person name="Kohler A."/>
            <person name="Grigoriev I.V."/>
            <person name="Martin F.M."/>
            <person name="Hacquard S."/>
        </authorList>
    </citation>
    <scope>NUCLEOTIDE SEQUENCE</scope>
    <source>
        <strain evidence="1">MPI-SDFR-AT-0120</strain>
    </source>
</reference>
<proteinExistence type="predicted"/>
<keyword evidence="2" id="KW-1185">Reference proteome</keyword>
<name>A0A8K0RCF3_9PLEO</name>
<accession>A0A8K0RCF3</accession>
<evidence type="ECO:0000313" key="1">
    <source>
        <dbReference type="EMBL" id="KAH7091332.1"/>
    </source>
</evidence>